<evidence type="ECO:0000259" key="2">
    <source>
        <dbReference type="Pfam" id="PF01182"/>
    </source>
</evidence>
<keyword evidence="4" id="KW-1185">Reference proteome</keyword>
<dbReference type="Gene3D" id="3.40.50.1360">
    <property type="match status" value="1"/>
</dbReference>
<dbReference type="AlphaFoldDB" id="C7LYN8"/>
<keyword evidence="3" id="KW-0413">Isomerase</keyword>
<dbReference type="Pfam" id="PF01182">
    <property type="entry name" value="Glucosamine_iso"/>
    <property type="match status" value="1"/>
</dbReference>
<dbReference type="InterPro" id="IPR039104">
    <property type="entry name" value="6PGL"/>
</dbReference>
<dbReference type="PANTHER" id="PTHR11054:SF0">
    <property type="entry name" value="6-PHOSPHOGLUCONOLACTONASE"/>
    <property type="match status" value="1"/>
</dbReference>
<dbReference type="KEGG" id="afo:Afer_0901"/>
<dbReference type="EMBL" id="CP001631">
    <property type="protein sequence ID" value="ACU53846.1"/>
    <property type="molecule type" value="Genomic_DNA"/>
</dbReference>
<dbReference type="SUPFAM" id="SSF100950">
    <property type="entry name" value="NagB/RpiA/CoA transferase-like"/>
    <property type="match status" value="1"/>
</dbReference>
<name>C7LYN8_ACIFD</name>
<dbReference type="InterPro" id="IPR006148">
    <property type="entry name" value="Glc/Gal-6P_isomerase"/>
</dbReference>
<evidence type="ECO:0000313" key="4">
    <source>
        <dbReference type="Proteomes" id="UP000000771"/>
    </source>
</evidence>
<feature type="domain" description="Glucosamine/galactosamine-6-phosphate isomerase" evidence="2">
    <location>
        <begin position="10"/>
        <end position="221"/>
    </location>
</feature>
<dbReference type="GO" id="GO:0016853">
    <property type="term" value="F:isomerase activity"/>
    <property type="evidence" value="ECO:0007669"/>
    <property type="project" value="UniProtKB-KW"/>
</dbReference>
<dbReference type="eggNOG" id="COG0363">
    <property type="taxonomic scope" value="Bacteria"/>
</dbReference>
<accession>C7LYN8</accession>
<evidence type="ECO:0000313" key="3">
    <source>
        <dbReference type="EMBL" id="ACU53846.1"/>
    </source>
</evidence>
<dbReference type="STRING" id="525909.Afer_0901"/>
<reference evidence="3 4" key="1">
    <citation type="journal article" date="2009" name="Stand. Genomic Sci.">
        <title>Complete genome sequence of Acidimicrobium ferrooxidans type strain (ICP).</title>
        <authorList>
            <person name="Clum A."/>
            <person name="Nolan M."/>
            <person name="Lang E."/>
            <person name="Glavina Del Rio T."/>
            <person name="Tice H."/>
            <person name="Copeland A."/>
            <person name="Cheng J.F."/>
            <person name="Lucas S."/>
            <person name="Chen F."/>
            <person name="Bruce D."/>
            <person name="Goodwin L."/>
            <person name="Pitluck S."/>
            <person name="Ivanova N."/>
            <person name="Mavrommatis K."/>
            <person name="Mikhailova N."/>
            <person name="Pati A."/>
            <person name="Chen A."/>
            <person name="Palaniappan K."/>
            <person name="Goker M."/>
            <person name="Spring S."/>
            <person name="Land M."/>
            <person name="Hauser L."/>
            <person name="Chang Y.J."/>
            <person name="Jeffries C.C."/>
            <person name="Chain P."/>
            <person name="Bristow J."/>
            <person name="Eisen J.A."/>
            <person name="Markowitz V."/>
            <person name="Hugenholtz P."/>
            <person name="Kyrpides N.C."/>
            <person name="Klenk H.P."/>
            <person name="Lapidus A."/>
        </authorList>
    </citation>
    <scope>NUCLEOTIDE SEQUENCE [LARGE SCALE GENOMIC DNA]</scope>
    <source>
        <strain evidence="4">DSM 10331 / JCM 15462 / NBRC 103882 / ICP</strain>
    </source>
</reference>
<dbReference type="PANTHER" id="PTHR11054">
    <property type="entry name" value="6-PHOSPHOGLUCONOLACTONASE"/>
    <property type="match status" value="1"/>
</dbReference>
<dbReference type="OrthoDB" id="9810967at2"/>
<sequence length="240" mass="24823">MARVIVSNDVPTRFAALIHDALERDTLVALSGGSTILALLDALGPSLPRTGTIAQVDERLVEPGSPEANWTHLGPVLTGRGPALLPMVDADALTPADLATLATEDPATVPKLADRLAARYGAQLESRPTWGLVHLGIGADGHTASLFPGSPGLDASGLVTPNHDPSGHNRHWRLSLTRDALARFETQVIVALGASKATIVAAALGGADLPVVHVTRDDTIWLLDSAAASALDPSIVSHDG</sequence>
<comment type="pathway">
    <text evidence="1">Carbohydrate degradation.</text>
</comment>
<organism evidence="3 4">
    <name type="scientific">Acidimicrobium ferrooxidans (strain DSM 10331 / JCM 15462 / NBRC 103882 / ICP)</name>
    <dbReference type="NCBI Taxonomy" id="525909"/>
    <lineage>
        <taxon>Bacteria</taxon>
        <taxon>Bacillati</taxon>
        <taxon>Actinomycetota</taxon>
        <taxon>Acidimicrobiia</taxon>
        <taxon>Acidimicrobiales</taxon>
        <taxon>Acidimicrobiaceae</taxon>
        <taxon>Acidimicrobium</taxon>
    </lineage>
</organism>
<proteinExistence type="predicted"/>
<dbReference type="Proteomes" id="UP000000771">
    <property type="component" value="Chromosome"/>
</dbReference>
<protein>
    <submittedName>
        <fullName evidence="3">6-phosphogluconolactonase/Glucosamine-6-phosphat eisomerase/deaminase-like protein</fullName>
    </submittedName>
</protein>
<dbReference type="InterPro" id="IPR037171">
    <property type="entry name" value="NagB/RpiA_transferase-like"/>
</dbReference>
<evidence type="ECO:0000256" key="1">
    <source>
        <dbReference type="ARBA" id="ARBA00004921"/>
    </source>
</evidence>
<gene>
    <name evidence="3" type="ordered locus">Afer_0901</name>
</gene>
<dbReference type="GO" id="GO:0005975">
    <property type="term" value="P:carbohydrate metabolic process"/>
    <property type="evidence" value="ECO:0007669"/>
    <property type="project" value="InterPro"/>
</dbReference>
<dbReference type="RefSeq" id="WP_015798335.1">
    <property type="nucleotide sequence ID" value="NC_013124.1"/>
</dbReference>
<dbReference type="HOGENOM" id="CLU_053947_2_0_11"/>